<reference evidence="1" key="1">
    <citation type="submission" date="2021-03" db="EMBL/GenBank/DDBJ databases">
        <title>Streptomyces poriferae sp. nov., a novel marine sponge-derived Actinobacteria species with anti-MRSA activity.</title>
        <authorList>
            <person name="Sandoval-Powers M."/>
            <person name="Kralova S."/>
            <person name="Nguyen G.-S."/>
            <person name="Fawwal D."/>
            <person name="Degnes K."/>
            <person name="Klinkenberg G."/>
            <person name="Sletta H."/>
            <person name="Wentzel A."/>
            <person name="Liles M.R."/>
        </authorList>
    </citation>
    <scope>NUCLEOTIDE SEQUENCE</scope>
    <source>
        <strain evidence="1">DSM 41794</strain>
    </source>
</reference>
<dbReference type="AlphaFoldDB" id="A0A939FGS2"/>
<dbReference type="Gene3D" id="1.25.40.10">
    <property type="entry name" value="Tetratricopeptide repeat domain"/>
    <property type="match status" value="1"/>
</dbReference>
<gene>
    <name evidence="1" type="ORF">J0695_35965</name>
</gene>
<keyword evidence="2" id="KW-1185">Reference proteome</keyword>
<accession>A0A939FGS2</accession>
<evidence type="ECO:0000313" key="1">
    <source>
        <dbReference type="EMBL" id="MBO0517122.1"/>
    </source>
</evidence>
<dbReference type="Pfam" id="PF20308">
    <property type="entry name" value="TPR-S"/>
    <property type="match status" value="1"/>
</dbReference>
<dbReference type="RefSeq" id="WP_206968978.1">
    <property type="nucleotide sequence ID" value="NZ_BAAAJJ010000002.1"/>
</dbReference>
<proteinExistence type="predicted"/>
<name>A0A939FGS2_9ACTN</name>
<dbReference type="EMBL" id="JAFLRJ010000502">
    <property type="protein sequence ID" value="MBO0517122.1"/>
    <property type="molecule type" value="Genomic_DNA"/>
</dbReference>
<dbReference type="InterPro" id="IPR011990">
    <property type="entry name" value="TPR-like_helical_dom_sf"/>
</dbReference>
<dbReference type="SUPFAM" id="SSF48452">
    <property type="entry name" value="TPR-like"/>
    <property type="match status" value="1"/>
</dbReference>
<protein>
    <submittedName>
        <fullName evidence="1">Tetratricopeptide repeat protein</fullName>
    </submittedName>
</protein>
<dbReference type="InterPro" id="IPR046880">
    <property type="entry name" value="TPR-S"/>
</dbReference>
<evidence type="ECO:0000313" key="2">
    <source>
        <dbReference type="Proteomes" id="UP000664167"/>
    </source>
</evidence>
<dbReference type="Proteomes" id="UP000664167">
    <property type="component" value="Unassembled WGS sequence"/>
</dbReference>
<organism evidence="1 2">
    <name type="scientific">Streptomyces beijiangensis</name>
    <dbReference type="NCBI Taxonomy" id="163361"/>
    <lineage>
        <taxon>Bacteria</taxon>
        <taxon>Bacillati</taxon>
        <taxon>Actinomycetota</taxon>
        <taxon>Actinomycetes</taxon>
        <taxon>Kitasatosporales</taxon>
        <taxon>Streptomycetaceae</taxon>
        <taxon>Streptomyces</taxon>
    </lineage>
</organism>
<sequence>MAPGDDTYKRALAEFAQELEELRIEHGAPSFRVIAGQAPPSRPLSPSAVSEVLSGKRLPSRDFLIALVRTLLAHDGARPGPGARPDPRLDHWRTRWETLRKLQAAERRTHGAPEYGSAFEDGPVDDTDTGVDAGQGESSVVEQFQAPAAADGTGDAPAIRVFVAMPGSTMGATAAWSDIAMIKRRLLEPVAEGIGRQMGCRTQLVIEKEKTATGAIHRSMFAEAIDSDVYIADLSGANANVYLELGVRWALRDGVTIPICQNIDDVRFNVSSSRVIPYGPGPDELDASIRQITEAAVSGLRSPERVDSPVRDGGGFVLIARAEHAQLHEEIRRLREQQAEDLVDAALKSEGLARRIELLQEAANRNPASWRAHFELGVALRKEGRYEEAEGPLRVCVGLKDDFAAAWREIGLTLSKRGFSDEEAVRAFDRAVALDGQDSETWATLGGLYRRLARKGGSQGRFETAQLNRALTCYQEAGKLSGNATYPLLNHARIEFLLTGLRGADAAPVLERFRTLEHLARFAVRNTAEPTPWAYFDLADTLLLTGRGPEGLAELRRGIDLIPQGEREGMLTSVAEPLQDVLSVDGLLTQEAAHAVRTAIEECVRALGGPDGDGG</sequence>
<comment type="caution">
    <text evidence="1">The sequence shown here is derived from an EMBL/GenBank/DDBJ whole genome shotgun (WGS) entry which is preliminary data.</text>
</comment>